<feature type="chain" id="PRO_5012119475" evidence="3">
    <location>
        <begin position="23"/>
        <end position="382"/>
    </location>
</feature>
<comment type="subcellular location">
    <subcellularLocation>
        <location evidence="1">Secreted</location>
    </subcellularLocation>
</comment>
<dbReference type="SUPFAM" id="SSF101898">
    <property type="entry name" value="NHL repeat"/>
    <property type="match status" value="1"/>
</dbReference>
<dbReference type="AlphaFoldDB" id="A0A1R4GZ90"/>
<gene>
    <name evidence="4" type="ORF">CRENPOLYSF2_1100005</name>
</gene>
<dbReference type="PANTHER" id="PTHR10009">
    <property type="entry name" value="PROTEIN YELLOW-RELATED"/>
    <property type="match status" value="1"/>
</dbReference>
<evidence type="ECO:0000256" key="1">
    <source>
        <dbReference type="ARBA" id="ARBA00004613"/>
    </source>
</evidence>
<organism evidence="4 5">
    <name type="scientific">Crenothrix polyspora</name>
    <dbReference type="NCBI Taxonomy" id="360316"/>
    <lineage>
        <taxon>Bacteria</taxon>
        <taxon>Pseudomonadati</taxon>
        <taxon>Pseudomonadota</taxon>
        <taxon>Gammaproteobacteria</taxon>
        <taxon>Methylococcales</taxon>
        <taxon>Crenotrichaceae</taxon>
        <taxon>Crenothrix</taxon>
    </lineage>
</organism>
<keyword evidence="2" id="KW-0964">Secreted</keyword>
<name>A0A1R4GZ90_9GAMM</name>
<evidence type="ECO:0000313" key="5">
    <source>
        <dbReference type="Proteomes" id="UP000195442"/>
    </source>
</evidence>
<proteinExistence type="predicted"/>
<evidence type="ECO:0000256" key="2">
    <source>
        <dbReference type="ARBA" id="ARBA00022525"/>
    </source>
</evidence>
<feature type="signal peptide" evidence="3">
    <location>
        <begin position="1"/>
        <end position="22"/>
    </location>
</feature>
<reference evidence="5" key="1">
    <citation type="submission" date="2017-02" db="EMBL/GenBank/DDBJ databases">
        <authorList>
            <person name="Daims H."/>
        </authorList>
    </citation>
    <scope>NUCLEOTIDE SEQUENCE [LARGE SCALE GENOMIC DNA]</scope>
</reference>
<dbReference type="Gene3D" id="2.120.10.30">
    <property type="entry name" value="TolB, C-terminal domain"/>
    <property type="match status" value="1"/>
</dbReference>
<dbReference type="Proteomes" id="UP000195442">
    <property type="component" value="Unassembled WGS sequence"/>
</dbReference>
<dbReference type="Pfam" id="PF03022">
    <property type="entry name" value="MRJP"/>
    <property type="match status" value="1"/>
</dbReference>
<protein>
    <submittedName>
        <fullName evidence="4">Major royal jelly protein</fullName>
    </submittedName>
</protein>
<sequence length="382" mass="41592">MKIITMLATVVLLSAVNGTAFSNPGKGDMANGQNCPVTETEKSTYDIIAKLDNAPGNVTVTEDGRIIMSLHQFYQPQYTVVEYKNKTLVPFPNKELSGTGSKSALKLDSVLGIRSANGIVWMLDNGMRGGVTPKLVGWDIKTNKLHQIIKLPAPITPVDAFVNDFVVDTKHSHIFISDPADGANAALIVVNLKTGLARRVLEGNPSVLPEAIDLIIDNTPIQVKDSAGKLSRPHIGVNPITEDLNNEWVYFGPMHGHNLYRIKADDLANESLDAKLLADRVQRYSEKPISDGISIDKDNNIYLGELAENAIGVIAPDRKYRRLTQCPNLSWVDSFSFGSEGKLYAVVNRLHQSATLNGGVETAKPPFFLLQVKALADGLPGR</sequence>
<evidence type="ECO:0000313" key="4">
    <source>
        <dbReference type="EMBL" id="SJM89297.1"/>
    </source>
</evidence>
<dbReference type="PANTHER" id="PTHR10009:SF18">
    <property type="entry name" value="PROTEIN YELLOW-LIKE PROTEIN"/>
    <property type="match status" value="1"/>
</dbReference>
<keyword evidence="5" id="KW-1185">Reference proteome</keyword>
<dbReference type="EMBL" id="FUKJ01000014">
    <property type="protein sequence ID" value="SJM89297.1"/>
    <property type="molecule type" value="Genomic_DNA"/>
</dbReference>
<dbReference type="InterPro" id="IPR011042">
    <property type="entry name" value="6-blade_b-propeller_TolB-like"/>
</dbReference>
<dbReference type="RefSeq" id="WP_256969422.1">
    <property type="nucleotide sequence ID" value="NZ_FUKJ01000014.1"/>
</dbReference>
<evidence type="ECO:0000256" key="3">
    <source>
        <dbReference type="SAM" id="SignalP"/>
    </source>
</evidence>
<dbReference type="InterPro" id="IPR017996">
    <property type="entry name" value="MRJP/yellow-related"/>
</dbReference>
<keyword evidence="3" id="KW-0732">Signal</keyword>
<dbReference type="GO" id="GO:0005576">
    <property type="term" value="C:extracellular region"/>
    <property type="evidence" value="ECO:0007669"/>
    <property type="project" value="UniProtKB-SubCell"/>
</dbReference>
<accession>A0A1R4GZ90</accession>